<sequence>MQPLALQGEWQSRLGMGGELAHVIDSGSLLSPIVLHMLGDGQEDDLQSCIHRWHQQAYRHGLKEAYPVIMVQLARYNYGEAGASKDRTGVAVPRKLLLPIFGASSGEQMMGEWRNLMAPADIRVEDIEEAQALASETAQWCEDPLPPFDRGDPEVSALALRKAEAARRAAILKDEVEAQAAKVEACLQAYMDKAQESMQSAVQGTSVKGKRLLKKELEEAQGKLNDVAVQLRPLPCMNELKIFEACQGCPRPAGVSAPAGPSGAGAGAAAPEVDSAEELSDHGYNVSCFVAMCDKEAGAGAAAGPV</sequence>
<reference evidence="2 3" key="1">
    <citation type="submission" date="2016-02" db="EMBL/GenBank/DDBJ databases">
        <title>Genome analysis of coral dinoflagellate symbionts highlights evolutionary adaptations to a symbiotic lifestyle.</title>
        <authorList>
            <person name="Aranda M."/>
            <person name="Li Y."/>
            <person name="Liew Y.J."/>
            <person name="Baumgarten S."/>
            <person name="Simakov O."/>
            <person name="Wilson M."/>
            <person name="Piel J."/>
            <person name="Ashoor H."/>
            <person name="Bougouffa S."/>
            <person name="Bajic V.B."/>
            <person name="Ryu T."/>
            <person name="Ravasi T."/>
            <person name="Bayer T."/>
            <person name="Micklem G."/>
            <person name="Kim H."/>
            <person name="Bhak J."/>
            <person name="Lajeunesse T.C."/>
            <person name="Voolstra C.R."/>
        </authorList>
    </citation>
    <scope>NUCLEOTIDE SEQUENCE [LARGE SCALE GENOMIC DNA]</scope>
    <source>
        <strain evidence="2 3">CCMP2467</strain>
    </source>
</reference>
<feature type="coiled-coil region" evidence="1">
    <location>
        <begin position="162"/>
        <end position="230"/>
    </location>
</feature>
<organism evidence="2 3">
    <name type="scientific">Symbiodinium microadriaticum</name>
    <name type="common">Dinoflagellate</name>
    <name type="synonym">Zooxanthella microadriatica</name>
    <dbReference type="NCBI Taxonomy" id="2951"/>
    <lineage>
        <taxon>Eukaryota</taxon>
        <taxon>Sar</taxon>
        <taxon>Alveolata</taxon>
        <taxon>Dinophyceae</taxon>
        <taxon>Suessiales</taxon>
        <taxon>Symbiodiniaceae</taxon>
        <taxon>Symbiodinium</taxon>
    </lineage>
</organism>
<evidence type="ECO:0000313" key="3">
    <source>
        <dbReference type="Proteomes" id="UP000186817"/>
    </source>
</evidence>
<name>A0A1Q9E1J7_SYMMI</name>
<comment type="caution">
    <text evidence="2">The sequence shown here is derived from an EMBL/GenBank/DDBJ whole genome shotgun (WGS) entry which is preliminary data.</text>
</comment>
<protein>
    <submittedName>
        <fullName evidence="2">Uncharacterized protein</fullName>
    </submittedName>
</protein>
<accession>A0A1Q9E1J7</accession>
<dbReference type="AlphaFoldDB" id="A0A1Q9E1J7"/>
<evidence type="ECO:0000313" key="2">
    <source>
        <dbReference type="EMBL" id="OLQ01287.1"/>
    </source>
</evidence>
<keyword evidence="3" id="KW-1185">Reference proteome</keyword>
<dbReference type="EMBL" id="LSRX01000298">
    <property type="protein sequence ID" value="OLQ01287.1"/>
    <property type="molecule type" value="Genomic_DNA"/>
</dbReference>
<keyword evidence="1" id="KW-0175">Coiled coil</keyword>
<proteinExistence type="predicted"/>
<evidence type="ECO:0000256" key="1">
    <source>
        <dbReference type="SAM" id="Coils"/>
    </source>
</evidence>
<gene>
    <name evidence="2" type="ORF">AK812_SmicGene15968</name>
</gene>
<dbReference type="Proteomes" id="UP000186817">
    <property type="component" value="Unassembled WGS sequence"/>
</dbReference>